<evidence type="ECO:0000256" key="2">
    <source>
        <dbReference type="ARBA" id="ARBA00004123"/>
    </source>
</evidence>
<dbReference type="PANTHER" id="PTHR22930:SF289">
    <property type="entry name" value="DDE TNP4 DOMAIN-CONTAINING PROTEIN-RELATED"/>
    <property type="match status" value="1"/>
</dbReference>
<accession>A0AAV0XTI1</accession>
<dbReference type="Proteomes" id="UP001160148">
    <property type="component" value="Unassembled WGS sequence"/>
</dbReference>
<keyword evidence="5" id="KW-0479">Metal-binding</keyword>
<dbReference type="Pfam" id="PF13359">
    <property type="entry name" value="DDE_Tnp_4"/>
    <property type="match status" value="1"/>
</dbReference>
<evidence type="ECO:0000256" key="1">
    <source>
        <dbReference type="ARBA" id="ARBA00001968"/>
    </source>
</evidence>
<dbReference type="PANTHER" id="PTHR22930">
    <property type="match status" value="1"/>
</dbReference>
<dbReference type="InterPro" id="IPR027806">
    <property type="entry name" value="HARBI1_dom"/>
</dbReference>
<evidence type="ECO:0000256" key="4">
    <source>
        <dbReference type="ARBA" id="ARBA00022722"/>
    </source>
</evidence>
<evidence type="ECO:0000256" key="6">
    <source>
        <dbReference type="ARBA" id="ARBA00022801"/>
    </source>
</evidence>
<keyword evidence="4" id="KW-0540">Nuclease</keyword>
<evidence type="ECO:0000256" key="3">
    <source>
        <dbReference type="ARBA" id="ARBA00006958"/>
    </source>
</evidence>
<evidence type="ECO:0000313" key="10">
    <source>
        <dbReference type="Proteomes" id="UP001160148"/>
    </source>
</evidence>
<dbReference type="InterPro" id="IPR045249">
    <property type="entry name" value="HARBI1-like"/>
</dbReference>
<dbReference type="EMBL" id="CARXXK010000527">
    <property type="protein sequence ID" value="CAI6370737.1"/>
    <property type="molecule type" value="Genomic_DNA"/>
</dbReference>
<evidence type="ECO:0000256" key="7">
    <source>
        <dbReference type="ARBA" id="ARBA00023242"/>
    </source>
</evidence>
<evidence type="ECO:0000259" key="8">
    <source>
        <dbReference type="Pfam" id="PF13359"/>
    </source>
</evidence>
<organism evidence="9 10">
    <name type="scientific">Macrosiphum euphorbiae</name>
    <name type="common">potato aphid</name>
    <dbReference type="NCBI Taxonomy" id="13131"/>
    <lineage>
        <taxon>Eukaryota</taxon>
        <taxon>Metazoa</taxon>
        <taxon>Ecdysozoa</taxon>
        <taxon>Arthropoda</taxon>
        <taxon>Hexapoda</taxon>
        <taxon>Insecta</taxon>
        <taxon>Pterygota</taxon>
        <taxon>Neoptera</taxon>
        <taxon>Paraneoptera</taxon>
        <taxon>Hemiptera</taxon>
        <taxon>Sternorrhyncha</taxon>
        <taxon>Aphidomorpha</taxon>
        <taxon>Aphidoidea</taxon>
        <taxon>Aphididae</taxon>
        <taxon>Macrosiphini</taxon>
        <taxon>Macrosiphum</taxon>
    </lineage>
</organism>
<dbReference type="AlphaFoldDB" id="A0AAV0XTI1"/>
<dbReference type="GO" id="GO:0046872">
    <property type="term" value="F:metal ion binding"/>
    <property type="evidence" value="ECO:0007669"/>
    <property type="project" value="UniProtKB-KW"/>
</dbReference>
<dbReference type="GO" id="GO:0005634">
    <property type="term" value="C:nucleus"/>
    <property type="evidence" value="ECO:0007669"/>
    <property type="project" value="UniProtKB-SubCell"/>
</dbReference>
<sequence>MDEFYVAALENLERQENALNYRKLNHKERFDAFLLPDDVFIKNYRLNKNLVRYVINILTPFLIEPIRKSALDIQTKVFIALNFFATGSYQHPVGNSHLTFVSQLSVSRAIDEVVKAMNQPEIFNYWVKFPSTYDELRQTREKFNTKFSFPGIVGIIDCTHVGIFPPKKDDPDHPEYIYVNRKNYHSINVQLVCDSDMRIINVSALFPGSVNDAYIWNNSQLEPILREINNHYPEGFYLLGDSGYSLRPWLMTPLAQYQPNTPEERYNHRFKYVRSLIERCIGLLKMRFRCLLKHRILHYSPVKACKIVNACTILHNICIQNNIQFQQDDEIEEVEEIDLEMFEAVDNEIGNRQGINEELLAGRRMQRRVIRYISYE</sequence>
<proteinExistence type="inferred from homology"/>
<dbReference type="GO" id="GO:0004518">
    <property type="term" value="F:nuclease activity"/>
    <property type="evidence" value="ECO:0007669"/>
    <property type="project" value="UniProtKB-KW"/>
</dbReference>
<name>A0AAV0XTI1_9HEMI</name>
<keyword evidence="6" id="KW-0378">Hydrolase</keyword>
<comment type="subcellular location">
    <subcellularLocation>
        <location evidence="2">Nucleus</location>
    </subcellularLocation>
</comment>
<feature type="domain" description="DDE Tnp4" evidence="8">
    <location>
        <begin position="156"/>
        <end position="316"/>
    </location>
</feature>
<comment type="similarity">
    <text evidence="3">Belongs to the HARBI1 family.</text>
</comment>
<comment type="cofactor">
    <cofactor evidence="1">
        <name>a divalent metal cation</name>
        <dbReference type="ChEBI" id="CHEBI:60240"/>
    </cofactor>
</comment>
<keyword evidence="10" id="KW-1185">Reference proteome</keyword>
<evidence type="ECO:0000256" key="5">
    <source>
        <dbReference type="ARBA" id="ARBA00022723"/>
    </source>
</evidence>
<comment type="caution">
    <text evidence="9">The sequence shown here is derived from an EMBL/GenBank/DDBJ whole genome shotgun (WGS) entry which is preliminary data.</text>
</comment>
<evidence type="ECO:0000313" key="9">
    <source>
        <dbReference type="EMBL" id="CAI6370737.1"/>
    </source>
</evidence>
<gene>
    <name evidence="9" type="ORF">MEUPH1_LOCUS24828</name>
</gene>
<keyword evidence="7" id="KW-0539">Nucleus</keyword>
<reference evidence="9 10" key="1">
    <citation type="submission" date="2023-01" db="EMBL/GenBank/DDBJ databases">
        <authorList>
            <person name="Whitehead M."/>
        </authorList>
    </citation>
    <scope>NUCLEOTIDE SEQUENCE [LARGE SCALE GENOMIC DNA]</scope>
</reference>
<protein>
    <recommendedName>
        <fullName evidence="8">DDE Tnp4 domain-containing protein</fullName>
    </recommendedName>
</protein>
<dbReference type="GO" id="GO:0016787">
    <property type="term" value="F:hydrolase activity"/>
    <property type="evidence" value="ECO:0007669"/>
    <property type="project" value="UniProtKB-KW"/>
</dbReference>